<dbReference type="EMBL" id="CACVAY010000117">
    <property type="protein sequence ID" value="CAA6824044.1"/>
    <property type="molecule type" value="Genomic_DNA"/>
</dbReference>
<name>A0A6S6TX66_9GAMM</name>
<dbReference type="AlphaFoldDB" id="A0A6S6TX66"/>
<reference evidence="1" key="1">
    <citation type="submission" date="2020-01" db="EMBL/GenBank/DDBJ databases">
        <authorList>
            <person name="Meier V. D."/>
            <person name="Meier V D."/>
        </authorList>
    </citation>
    <scope>NUCLEOTIDE SEQUENCE</scope>
    <source>
        <strain evidence="1">HLG_WM_MAG_07</strain>
    </source>
</reference>
<evidence type="ECO:0008006" key="2">
    <source>
        <dbReference type="Google" id="ProtNLM"/>
    </source>
</evidence>
<sequence length="109" mass="12353">MGSLIVLLFIALLVLFWHDSMKSREVAIAAAQRACQEINVQLLDQTVSVESIKPARSRRGRFVFKRIYGFDFSVQGAERLHGRAYLLGQVLQQVQLETDEGMIIDDNES</sequence>
<dbReference type="Pfam" id="PF11743">
    <property type="entry name" value="DUF3301"/>
    <property type="match status" value="1"/>
</dbReference>
<protein>
    <recommendedName>
        <fullName evidence="2">DUF3301 domain-containing protein</fullName>
    </recommendedName>
</protein>
<accession>A0A6S6TX66</accession>
<proteinExistence type="predicted"/>
<gene>
    <name evidence="1" type="ORF">HELGO_WM6761</name>
</gene>
<evidence type="ECO:0000313" key="1">
    <source>
        <dbReference type="EMBL" id="CAA6824044.1"/>
    </source>
</evidence>
<organism evidence="1">
    <name type="scientific">uncultured Thiotrichaceae bacterium</name>
    <dbReference type="NCBI Taxonomy" id="298394"/>
    <lineage>
        <taxon>Bacteria</taxon>
        <taxon>Pseudomonadati</taxon>
        <taxon>Pseudomonadota</taxon>
        <taxon>Gammaproteobacteria</taxon>
        <taxon>Thiotrichales</taxon>
        <taxon>Thiotrichaceae</taxon>
        <taxon>environmental samples</taxon>
    </lineage>
</organism>
<dbReference type="InterPro" id="IPR021732">
    <property type="entry name" value="DUF3301"/>
</dbReference>